<sequence length="41" mass="5013">MNQDSQDLRIFRIFFNQALPGILKILKSCESWFRQKRKENI</sequence>
<evidence type="ECO:0000313" key="1">
    <source>
        <dbReference type="EMBL" id="QTA80322.1"/>
    </source>
</evidence>
<dbReference type="AlphaFoldDB" id="A0A975GGK0"/>
<keyword evidence="2" id="KW-1185">Reference proteome</keyword>
<accession>A0A975GGK0</accession>
<organism evidence="1 2">
    <name type="scientific">Desulfonema limicola</name>
    <dbReference type="NCBI Taxonomy" id="45656"/>
    <lineage>
        <taxon>Bacteria</taxon>
        <taxon>Pseudomonadati</taxon>
        <taxon>Thermodesulfobacteriota</taxon>
        <taxon>Desulfobacteria</taxon>
        <taxon>Desulfobacterales</taxon>
        <taxon>Desulfococcaceae</taxon>
        <taxon>Desulfonema</taxon>
    </lineage>
</organism>
<reference evidence="1" key="1">
    <citation type="journal article" date="2021" name="Microb. Physiol.">
        <title>Proteogenomic Insights into the Physiology of Marine, Sulfate-Reducing, Filamentous Desulfonema limicola and Desulfonema magnum.</title>
        <authorList>
            <person name="Schnaars V."/>
            <person name="Wohlbrand L."/>
            <person name="Scheve S."/>
            <person name="Hinrichs C."/>
            <person name="Reinhardt R."/>
            <person name="Rabus R."/>
        </authorList>
    </citation>
    <scope>NUCLEOTIDE SEQUENCE</scope>
    <source>
        <strain evidence="1">5ac10</strain>
    </source>
</reference>
<gene>
    <name evidence="1" type="ORF">dnl_26210</name>
</gene>
<proteinExistence type="predicted"/>
<dbReference type="EMBL" id="CP061799">
    <property type="protein sequence ID" value="QTA80322.1"/>
    <property type="molecule type" value="Genomic_DNA"/>
</dbReference>
<dbReference type="Proteomes" id="UP000663720">
    <property type="component" value="Chromosome"/>
</dbReference>
<protein>
    <submittedName>
        <fullName evidence="1">Uncharacterized protein</fullName>
    </submittedName>
</protein>
<dbReference type="KEGG" id="dli:dnl_26210"/>
<name>A0A975GGK0_9BACT</name>
<evidence type="ECO:0000313" key="2">
    <source>
        <dbReference type="Proteomes" id="UP000663720"/>
    </source>
</evidence>